<dbReference type="EMBL" id="CP002745">
    <property type="protein sequence ID" value="AEK62740.1"/>
    <property type="molecule type" value="Genomic_DNA"/>
</dbReference>
<dbReference type="HOGENOM" id="CLU_2842237_0_0_4"/>
<reference evidence="2 3" key="1">
    <citation type="journal article" date="2004" name="Environ. Microbiol.">
        <title>Phylogeny-function analysis of (meta)genomic libraries: screening for expression of ribosomal RNA genes by large-insert library fluorescent in situ hybridization (LIL-FISH).</title>
        <authorList>
            <person name="Leveau J.H."/>
            <person name="Gerards S."/>
            <person name="de Boer W."/>
            <person name="van Veen J.A."/>
        </authorList>
    </citation>
    <scope>NUCLEOTIDE SEQUENCE [LARGE SCALE GENOMIC DNA]</scope>
    <source>
        <strain evidence="2 3">Ter331</strain>
    </source>
</reference>
<accession>G0ACE5</accession>
<gene>
    <name evidence="2" type="ordered locus">CFU_2914</name>
</gene>
<evidence type="ECO:0000313" key="3">
    <source>
        <dbReference type="Proteomes" id="UP000008392"/>
    </source>
</evidence>
<keyword evidence="3" id="KW-1185">Reference proteome</keyword>
<evidence type="ECO:0000313" key="2">
    <source>
        <dbReference type="EMBL" id="AEK62740.1"/>
    </source>
</evidence>
<proteinExistence type="predicted"/>
<feature type="region of interest" description="Disordered" evidence="1">
    <location>
        <begin position="1"/>
        <end position="20"/>
    </location>
</feature>
<dbReference type="RefSeq" id="WP_014006893.1">
    <property type="nucleotide sequence ID" value="NC_015856.1"/>
</dbReference>
<dbReference type="KEGG" id="cfu:CFU_2914"/>
<reference evidence="2 3" key="4">
    <citation type="journal article" date="2010" name="Environ. Microbiol.">
        <title>The bacterial genus Collimonas: mycophagy, weathering and other adaptive solutions to life in oligotrophic soil environments.</title>
        <authorList>
            <person name="Leveau J.H."/>
            <person name="Uroz S."/>
            <person name="de Boer W."/>
        </authorList>
    </citation>
    <scope>NUCLEOTIDE SEQUENCE [LARGE SCALE GENOMIC DNA]</scope>
    <source>
        <strain evidence="2 3">Ter331</strain>
    </source>
</reference>
<reference evidence="2 3" key="3">
    <citation type="journal article" date="2008" name="FEMS Microbiol. Ecol.">
        <title>Identification and characterization of genes underlying chitinolysis in Collimonas fungivorans Ter331.</title>
        <authorList>
            <person name="Fritsche K."/>
            <person name="de Boer W."/>
            <person name="Gerards S."/>
            <person name="van den Berg M."/>
            <person name="van Veen J.A."/>
            <person name="Leveau J.H."/>
        </authorList>
    </citation>
    <scope>NUCLEOTIDE SEQUENCE [LARGE SCALE GENOMIC DNA]</scope>
    <source>
        <strain evidence="2 3">Ter331</strain>
    </source>
</reference>
<reference evidence="3" key="6">
    <citation type="submission" date="2011-05" db="EMBL/GenBank/DDBJ databases">
        <title>Complete sequence of Collimonas fungivorans Ter331.</title>
        <authorList>
            <person name="Leveau J.H."/>
        </authorList>
    </citation>
    <scope>NUCLEOTIDE SEQUENCE [LARGE SCALE GENOMIC DNA]</scope>
    <source>
        <strain evidence="3">Ter331</strain>
    </source>
</reference>
<evidence type="ECO:0000256" key="1">
    <source>
        <dbReference type="SAM" id="MobiDB-lite"/>
    </source>
</evidence>
<organism evidence="2 3">
    <name type="scientific">Collimonas fungivorans (strain Ter331)</name>
    <dbReference type="NCBI Taxonomy" id="1005048"/>
    <lineage>
        <taxon>Bacteria</taxon>
        <taxon>Pseudomonadati</taxon>
        <taxon>Pseudomonadota</taxon>
        <taxon>Betaproteobacteria</taxon>
        <taxon>Burkholderiales</taxon>
        <taxon>Oxalobacteraceae</taxon>
        <taxon>Collimonas</taxon>
    </lineage>
</organism>
<name>G0ACE5_COLFT</name>
<reference evidence="2 3" key="2">
    <citation type="journal article" date="2006" name="J. Microbiol. Methods">
        <title>Genomic flank-sequencing of plasposon insertion sites for rapid identification of functional genes.</title>
        <authorList>
            <person name="Leveau J.H."/>
            <person name="Gerards S."/>
            <person name="Fritsche K."/>
            <person name="Zondag G."/>
            <person name="van Veen J.A."/>
        </authorList>
    </citation>
    <scope>NUCLEOTIDE SEQUENCE [LARGE SCALE GENOMIC DNA]</scope>
    <source>
        <strain evidence="2 3">Ter331</strain>
    </source>
</reference>
<sequence>MQTRETALTHRGPGQVAGPETPAVAVKRPLFLMNYTRPTYQGSVQISYFWIPGLLRGGDLKFRMH</sequence>
<dbReference type="AlphaFoldDB" id="G0ACE5"/>
<reference evidence="2 3" key="5">
    <citation type="journal article" date="2011" name="ISME J.">
        <title>Dual transcriptional profiling of a bacterial/fungal confrontation: Collimonas fungivorans versus Aspergillus niger.</title>
        <authorList>
            <person name="Mela F."/>
            <person name="Fritsche K."/>
            <person name="de Boer W."/>
            <person name="van Veen J.A."/>
            <person name="de Graaff L.H."/>
            <person name="van den Berg M."/>
            <person name="Leveau J.H."/>
        </authorList>
    </citation>
    <scope>NUCLEOTIDE SEQUENCE [LARGE SCALE GENOMIC DNA]</scope>
    <source>
        <strain evidence="2 3">Ter331</strain>
    </source>
</reference>
<protein>
    <submittedName>
        <fullName evidence="2">Uncharacterized protein</fullName>
    </submittedName>
</protein>
<dbReference type="Proteomes" id="UP000008392">
    <property type="component" value="Chromosome"/>
</dbReference>